<feature type="transmembrane region" description="Helical" evidence="1">
    <location>
        <begin position="37"/>
        <end position="57"/>
    </location>
</feature>
<organism evidence="2 3">
    <name type="scientific">Meiothermus taiwanensis</name>
    <dbReference type="NCBI Taxonomy" id="172827"/>
    <lineage>
        <taxon>Bacteria</taxon>
        <taxon>Thermotogati</taxon>
        <taxon>Deinococcota</taxon>
        <taxon>Deinococci</taxon>
        <taxon>Thermales</taxon>
        <taxon>Thermaceae</taxon>
        <taxon>Meiothermus</taxon>
    </lineage>
</organism>
<keyword evidence="1" id="KW-0812">Transmembrane</keyword>
<reference evidence="2 3" key="1">
    <citation type="submission" date="2018-08" db="EMBL/GenBank/DDBJ databases">
        <title>Meiothermus cateniformans JCM 15151 genome sequencing project.</title>
        <authorList>
            <person name="Da Costa M.S."/>
            <person name="Albuquerque L."/>
            <person name="Raposo P."/>
            <person name="Froufe H.J.C."/>
            <person name="Barroso C.S."/>
            <person name="Egas C."/>
        </authorList>
    </citation>
    <scope>NUCLEOTIDE SEQUENCE [LARGE SCALE GENOMIC DNA]</scope>
    <source>
        <strain evidence="2 3">JCM 15151</strain>
    </source>
</reference>
<feature type="transmembrane region" description="Helical" evidence="1">
    <location>
        <begin position="9"/>
        <end position="25"/>
    </location>
</feature>
<dbReference type="EMBL" id="QWKX01000034">
    <property type="protein sequence ID" value="RIH76930.1"/>
    <property type="molecule type" value="Genomic_DNA"/>
</dbReference>
<name>A0A399E2T8_9DEIN</name>
<dbReference type="PANTHER" id="PTHR39085:SF1">
    <property type="entry name" value="SLL0924 PROTEIN"/>
    <property type="match status" value="1"/>
</dbReference>
<dbReference type="RefSeq" id="WP_027888578.1">
    <property type="nucleotide sequence ID" value="NZ_JBHSXZ010000043.1"/>
</dbReference>
<sequence length="173" mass="19864">MPSGRVHEAINLSVLGLATAVYWVYRQELEVPQPVALAFMGSYLLGTFLITPDLDLAEQQVRAKGRWGFLGWIWVPYGWMFTHRGLSHTWVVGPLTRILYLGAMGVLVYWLFTALSSYLGVNIHLQPHFKAPPQEIIWALVLGYYASQWLHLIADGIWPDSGRIFLSRRRRQR</sequence>
<protein>
    <recommendedName>
        <fullName evidence="4">Hydrolase</fullName>
    </recommendedName>
</protein>
<keyword evidence="1" id="KW-0472">Membrane</keyword>
<dbReference type="InterPro" id="IPR019250">
    <property type="entry name" value="DUF2227_metal-bd"/>
</dbReference>
<evidence type="ECO:0000313" key="3">
    <source>
        <dbReference type="Proteomes" id="UP000266089"/>
    </source>
</evidence>
<dbReference type="Pfam" id="PF09988">
    <property type="entry name" value="DUF2227"/>
    <property type="match status" value="1"/>
</dbReference>
<feature type="transmembrane region" description="Helical" evidence="1">
    <location>
        <begin position="69"/>
        <end position="86"/>
    </location>
</feature>
<gene>
    <name evidence="2" type="ORF">Mcate_01568</name>
</gene>
<dbReference type="AlphaFoldDB" id="A0A399E2T8"/>
<evidence type="ECO:0000313" key="2">
    <source>
        <dbReference type="EMBL" id="RIH76930.1"/>
    </source>
</evidence>
<feature type="transmembrane region" description="Helical" evidence="1">
    <location>
        <begin position="98"/>
        <end position="121"/>
    </location>
</feature>
<evidence type="ECO:0000256" key="1">
    <source>
        <dbReference type="SAM" id="Phobius"/>
    </source>
</evidence>
<comment type="caution">
    <text evidence="2">The sequence shown here is derived from an EMBL/GenBank/DDBJ whole genome shotgun (WGS) entry which is preliminary data.</text>
</comment>
<dbReference type="OrthoDB" id="69351at2"/>
<accession>A0A399E2T8</accession>
<proteinExistence type="predicted"/>
<keyword evidence="1" id="KW-1133">Transmembrane helix</keyword>
<evidence type="ECO:0008006" key="4">
    <source>
        <dbReference type="Google" id="ProtNLM"/>
    </source>
</evidence>
<dbReference type="Proteomes" id="UP000266089">
    <property type="component" value="Unassembled WGS sequence"/>
</dbReference>
<dbReference type="PANTHER" id="PTHR39085">
    <property type="entry name" value="SLL0924 PROTEIN"/>
    <property type="match status" value="1"/>
</dbReference>